<dbReference type="AlphaFoldDB" id="W0RHN9"/>
<dbReference type="KEGG" id="gba:J421_2303"/>
<organism evidence="1 2">
    <name type="scientific">Gemmatirosa kalamazoonensis</name>
    <dbReference type="NCBI Taxonomy" id="861299"/>
    <lineage>
        <taxon>Bacteria</taxon>
        <taxon>Pseudomonadati</taxon>
        <taxon>Gemmatimonadota</taxon>
        <taxon>Gemmatimonadia</taxon>
        <taxon>Gemmatimonadales</taxon>
        <taxon>Gemmatimonadaceae</taxon>
        <taxon>Gemmatirosa</taxon>
    </lineage>
</organism>
<accession>W0RHN9</accession>
<keyword evidence="2" id="KW-1185">Reference proteome</keyword>
<dbReference type="RefSeq" id="WP_025411324.1">
    <property type="nucleotide sequence ID" value="NZ_CP007128.1"/>
</dbReference>
<sequence length="374" mass="40731">MTKMIRALTTLDGRVVRVPGTKGWTAAARRAVCEAEVTRVVGAPVRFAPAGLAHAGSIKTVDGRPDVVARIMGGLVDREHRVSLHVTRAHHEWLVRHLADGGRAFQVAVAAVGPRQRGRPTLALVSFDYALIAAAVTRAFGERAIRRLNLTLAARWEDMGLMLRVPELGIALGHGVGELARVLAHAPGLDPSALLTTEERVAVVAAVLELRYGLRASAPPLEARTKVAHPCMHAVGLPDVPAHRLVGRVAPCARPHIATLERADLIGAPQTAHLFARPEQELTIVEVEHRTHDGVDKLRDRFHAAEALGLQVRAGLLVVRDGHEDRFRERLARSTAVVRSRTRIEPISRWYAEYCVLRDAHVAAQRALVRRAAA</sequence>
<evidence type="ECO:0000313" key="1">
    <source>
        <dbReference type="EMBL" id="AHG89840.1"/>
    </source>
</evidence>
<reference evidence="1 2" key="1">
    <citation type="journal article" date="2014" name="Genome Announc.">
        <title>Genome Sequence and Methylome of Soil Bacterium Gemmatirosa kalamazoonensis KBS708T, a Member of the Rarely Cultivated Gemmatimonadetes Phylum.</title>
        <authorList>
            <person name="Debruyn J.M."/>
            <person name="Radosevich M."/>
            <person name="Wommack K.E."/>
            <person name="Polson S.W."/>
            <person name="Hauser L.J."/>
            <person name="Fawaz M.N."/>
            <person name="Korlach J."/>
            <person name="Tsai Y.C."/>
        </authorList>
    </citation>
    <scope>NUCLEOTIDE SEQUENCE [LARGE SCALE GENOMIC DNA]</scope>
    <source>
        <strain evidence="1 2">KBS708</strain>
    </source>
</reference>
<dbReference type="HOGENOM" id="CLU_739183_0_0_0"/>
<gene>
    <name evidence="1" type="ORF">J421_2303</name>
</gene>
<name>W0RHN9_9BACT</name>
<dbReference type="STRING" id="861299.J421_2303"/>
<proteinExistence type="predicted"/>
<protein>
    <submittedName>
        <fullName evidence="1">Uncharacterized protein</fullName>
    </submittedName>
</protein>
<evidence type="ECO:0000313" key="2">
    <source>
        <dbReference type="Proteomes" id="UP000019151"/>
    </source>
</evidence>
<dbReference type="EMBL" id="CP007128">
    <property type="protein sequence ID" value="AHG89840.1"/>
    <property type="molecule type" value="Genomic_DNA"/>
</dbReference>
<dbReference type="Proteomes" id="UP000019151">
    <property type="component" value="Chromosome"/>
</dbReference>
<dbReference type="InParanoid" id="W0RHN9"/>